<gene>
    <name evidence="2" type="ORF">MM415B00170_0015</name>
    <name evidence="1" type="ORF">TM448A01387_0012</name>
</gene>
<proteinExistence type="predicted"/>
<sequence>MAEAAAEACDVCPACYQADCRVLSGTLCNVTGKTQFRYMTEEYNA</sequence>
<dbReference type="EMBL" id="MT141575">
    <property type="protein sequence ID" value="QJA67706.1"/>
    <property type="molecule type" value="Genomic_DNA"/>
</dbReference>
<evidence type="ECO:0000313" key="1">
    <source>
        <dbReference type="EMBL" id="QJA49510.1"/>
    </source>
</evidence>
<dbReference type="EMBL" id="MT144140">
    <property type="protein sequence ID" value="QJA49510.1"/>
    <property type="molecule type" value="Genomic_DNA"/>
</dbReference>
<accession>A0A6H1ZQN3</accession>
<evidence type="ECO:0000313" key="2">
    <source>
        <dbReference type="EMBL" id="QJA67706.1"/>
    </source>
</evidence>
<dbReference type="AlphaFoldDB" id="A0A6H1ZQN3"/>
<protein>
    <submittedName>
        <fullName evidence="1">Uncharacterized protein</fullName>
    </submittedName>
</protein>
<organism evidence="1">
    <name type="scientific">viral metagenome</name>
    <dbReference type="NCBI Taxonomy" id="1070528"/>
    <lineage>
        <taxon>unclassified sequences</taxon>
        <taxon>metagenomes</taxon>
        <taxon>organismal metagenomes</taxon>
    </lineage>
</organism>
<reference evidence="1" key="1">
    <citation type="submission" date="2020-03" db="EMBL/GenBank/DDBJ databases">
        <title>The deep terrestrial virosphere.</title>
        <authorList>
            <person name="Holmfeldt K."/>
            <person name="Nilsson E."/>
            <person name="Simone D."/>
            <person name="Lopez-Fernandez M."/>
            <person name="Wu X."/>
            <person name="de Brujin I."/>
            <person name="Lundin D."/>
            <person name="Andersson A."/>
            <person name="Bertilsson S."/>
            <person name="Dopson M."/>
        </authorList>
    </citation>
    <scope>NUCLEOTIDE SEQUENCE</scope>
    <source>
        <strain evidence="2">MM415B00170</strain>
        <strain evidence="1">TM448A01387</strain>
    </source>
</reference>
<name>A0A6H1ZQN3_9ZZZZ</name>